<sequence>MNRLASLWSGCRLHVLNKPKFPCKMLSKSVYCRPSCSSYVTSTDTIYKSEERKPHQTTRVLYDGECKMCKVEIAGLKWLARGKPNVEFVDITSLDYEPALYSGVTYEQAMKEMHVVGPQGQIYTQGDAIREMYRASGLGWLASATEISGVKEVCDRMYIRFAHYRLRKAFARCDSESDRCSIKLHQLRKKMEESS</sequence>
<reference evidence="1 2" key="1">
    <citation type="submission" date="2019-01" db="EMBL/GenBank/DDBJ databases">
        <title>A draft genome assembly of the solar-powered sea slug Elysia chlorotica.</title>
        <authorList>
            <person name="Cai H."/>
            <person name="Li Q."/>
            <person name="Fang X."/>
            <person name="Li J."/>
            <person name="Curtis N.E."/>
            <person name="Altenburger A."/>
            <person name="Shibata T."/>
            <person name="Feng M."/>
            <person name="Maeda T."/>
            <person name="Schwartz J.A."/>
            <person name="Shigenobu S."/>
            <person name="Lundholm N."/>
            <person name="Nishiyama T."/>
            <person name="Yang H."/>
            <person name="Hasebe M."/>
            <person name="Li S."/>
            <person name="Pierce S.K."/>
            <person name="Wang J."/>
        </authorList>
    </citation>
    <scope>NUCLEOTIDE SEQUENCE [LARGE SCALE GENOMIC DNA]</scope>
    <source>
        <strain evidence="1">EC2010</strain>
        <tissue evidence="1">Whole organism of an adult</tissue>
    </source>
</reference>
<dbReference type="OrthoDB" id="441708at2759"/>
<evidence type="ECO:0008006" key="3">
    <source>
        <dbReference type="Google" id="ProtNLM"/>
    </source>
</evidence>
<dbReference type="PANTHER" id="PTHR34290:SF2">
    <property type="entry name" value="OS04G0668800 PROTEIN"/>
    <property type="match status" value="1"/>
</dbReference>
<organism evidence="1 2">
    <name type="scientific">Elysia chlorotica</name>
    <name type="common">Eastern emerald elysia</name>
    <name type="synonym">Sea slug</name>
    <dbReference type="NCBI Taxonomy" id="188477"/>
    <lineage>
        <taxon>Eukaryota</taxon>
        <taxon>Metazoa</taxon>
        <taxon>Spiralia</taxon>
        <taxon>Lophotrochozoa</taxon>
        <taxon>Mollusca</taxon>
        <taxon>Gastropoda</taxon>
        <taxon>Heterobranchia</taxon>
        <taxon>Euthyneura</taxon>
        <taxon>Panpulmonata</taxon>
        <taxon>Sacoglossa</taxon>
        <taxon>Placobranchoidea</taxon>
        <taxon>Plakobranchidae</taxon>
        <taxon>Elysia</taxon>
    </lineage>
</organism>
<evidence type="ECO:0000313" key="2">
    <source>
        <dbReference type="Proteomes" id="UP000271974"/>
    </source>
</evidence>
<accession>A0A3S0ZWS2</accession>
<dbReference type="InterPro" id="IPR007263">
    <property type="entry name" value="DCC1-like"/>
</dbReference>
<keyword evidence="2" id="KW-1185">Reference proteome</keyword>
<dbReference type="STRING" id="188477.A0A3S0ZWS2"/>
<gene>
    <name evidence="1" type="ORF">EGW08_007362</name>
</gene>
<dbReference type="AlphaFoldDB" id="A0A3S0ZWS2"/>
<dbReference type="GO" id="GO:0015035">
    <property type="term" value="F:protein-disulfide reductase activity"/>
    <property type="evidence" value="ECO:0007669"/>
    <property type="project" value="InterPro"/>
</dbReference>
<protein>
    <recommendedName>
        <fullName evidence="3">DUF393 domain-containing protein</fullName>
    </recommendedName>
</protein>
<dbReference type="Pfam" id="PF04134">
    <property type="entry name" value="DCC1-like"/>
    <property type="match status" value="1"/>
</dbReference>
<evidence type="ECO:0000313" key="1">
    <source>
        <dbReference type="EMBL" id="RUS84893.1"/>
    </source>
</evidence>
<name>A0A3S0ZWS2_ELYCH</name>
<dbReference type="PANTHER" id="PTHR34290">
    <property type="entry name" value="SI:CH73-390P7.2"/>
    <property type="match status" value="1"/>
</dbReference>
<proteinExistence type="predicted"/>
<dbReference type="EMBL" id="RQTK01000190">
    <property type="protein sequence ID" value="RUS84893.1"/>
    <property type="molecule type" value="Genomic_DNA"/>
</dbReference>
<dbReference type="InterPro" id="IPR044691">
    <property type="entry name" value="DCC1_Trx"/>
</dbReference>
<dbReference type="Proteomes" id="UP000271974">
    <property type="component" value="Unassembled WGS sequence"/>
</dbReference>
<comment type="caution">
    <text evidence="1">The sequence shown here is derived from an EMBL/GenBank/DDBJ whole genome shotgun (WGS) entry which is preliminary data.</text>
</comment>